<dbReference type="Pfam" id="PF00573">
    <property type="entry name" value="Ribosomal_L4"/>
    <property type="match status" value="1"/>
</dbReference>
<keyword evidence="6" id="KW-1185">Reference proteome</keyword>
<sequence length="480" mass="53690">MHLTLEPILNSGRLGKLIVRFSPSRYLGQIFGRRRGDRSSELAEFERTSRQLVKETASEAPLLLNPRTVAPSVTCSDRRVAPRQVWVESLRDAENQYVDIVDLHPDVFATFPRFDLVHKNLYWQAHYRIVDWRCITTRAELLHRSRRKPWPQKGTGRARHGNRRTHIFVGGGQCNGPRGPQSFFSILPYSVRVNGLLSMLTAKQAQGDLHVVTDFSLSEDLESAASEVYEMANKRAMDRLRLWAAENKGEEADADPIVQRLQLSSVEGDDTSALSSAFVRGKEDTEEMLDLIGGGQAAQAAKIGLQAAEYLRRLVDTRRWGPAVLFVTDAETYLDKCHSSNGLAMALACASYAHYIDTEVAPEAAAIQGRLREGSQYAAPRALHPGRGLTLMPVHGLNVWSMAHHDSLVMTRRALDLIEERLLCAQRRVAAMADVHSHATPPLAHDWLVARNHGEDGCHLPNRHFPGGLGDVDFLRQRLQ</sequence>
<evidence type="ECO:0000256" key="4">
    <source>
        <dbReference type="ARBA" id="ARBA00040565"/>
    </source>
</evidence>
<accession>A0A0R3U855</accession>
<dbReference type="WBParaSite" id="MCU_010078-RA">
    <property type="protein sequence ID" value="MCU_010078-RA"/>
    <property type="gene ID" value="MCU_010078"/>
</dbReference>
<evidence type="ECO:0000313" key="7">
    <source>
        <dbReference type="WBParaSite" id="MCU_010078-RA"/>
    </source>
</evidence>
<dbReference type="InterPro" id="IPR013005">
    <property type="entry name" value="Ribosomal_uL4-like"/>
</dbReference>
<dbReference type="GO" id="GO:0003735">
    <property type="term" value="F:structural constituent of ribosome"/>
    <property type="evidence" value="ECO:0007669"/>
    <property type="project" value="InterPro"/>
</dbReference>
<reference evidence="7" key="2">
    <citation type="submission" date="2019-11" db="UniProtKB">
        <authorList>
            <consortium name="WormBaseParasite"/>
        </authorList>
    </citation>
    <scope>IDENTIFICATION</scope>
</reference>
<dbReference type="SUPFAM" id="SSF52166">
    <property type="entry name" value="Ribosomal protein L4"/>
    <property type="match status" value="2"/>
</dbReference>
<evidence type="ECO:0000256" key="3">
    <source>
        <dbReference type="ARBA" id="ARBA00023274"/>
    </source>
</evidence>
<protein>
    <recommendedName>
        <fullName evidence="4">Large ribosomal subunit protein uL4m</fullName>
    </recommendedName>
</protein>
<dbReference type="PANTHER" id="PTHR10746">
    <property type="entry name" value="50S RIBOSOMAL PROTEIN L4"/>
    <property type="match status" value="1"/>
</dbReference>
<evidence type="ECO:0000256" key="2">
    <source>
        <dbReference type="ARBA" id="ARBA00022980"/>
    </source>
</evidence>
<dbReference type="InterPro" id="IPR023574">
    <property type="entry name" value="Ribosomal_uL4_dom_sf"/>
</dbReference>
<dbReference type="Gene3D" id="3.40.1370.10">
    <property type="match status" value="1"/>
</dbReference>
<dbReference type="GO" id="GO:0006412">
    <property type="term" value="P:translation"/>
    <property type="evidence" value="ECO:0007669"/>
    <property type="project" value="InterPro"/>
</dbReference>
<dbReference type="PANTHER" id="PTHR10746:SF6">
    <property type="entry name" value="LARGE RIBOSOMAL SUBUNIT PROTEIN UL4M"/>
    <property type="match status" value="1"/>
</dbReference>
<dbReference type="GO" id="GO:1990904">
    <property type="term" value="C:ribonucleoprotein complex"/>
    <property type="evidence" value="ECO:0007669"/>
    <property type="project" value="UniProtKB-KW"/>
</dbReference>
<dbReference type="Proteomes" id="UP000267029">
    <property type="component" value="Unassembled WGS sequence"/>
</dbReference>
<dbReference type="OrthoDB" id="275876at2759"/>
<reference evidence="5 6" key="1">
    <citation type="submission" date="2018-10" db="EMBL/GenBank/DDBJ databases">
        <authorList>
            <consortium name="Pathogen Informatics"/>
        </authorList>
    </citation>
    <scope>NUCLEOTIDE SEQUENCE [LARGE SCALE GENOMIC DNA]</scope>
</reference>
<evidence type="ECO:0000313" key="5">
    <source>
        <dbReference type="EMBL" id="VDD77036.1"/>
    </source>
</evidence>
<dbReference type="STRING" id="53468.A0A0R3U855"/>
<dbReference type="GO" id="GO:0005840">
    <property type="term" value="C:ribosome"/>
    <property type="evidence" value="ECO:0007669"/>
    <property type="project" value="UniProtKB-KW"/>
</dbReference>
<keyword evidence="3" id="KW-0687">Ribonucleoprotein</keyword>
<comment type="similarity">
    <text evidence="1">Belongs to the universal ribosomal protein uL4 family.</text>
</comment>
<gene>
    <name evidence="5" type="ORF">MCOS_LOCUS3039</name>
</gene>
<name>A0A0R3U855_MESCO</name>
<organism evidence="5 6">
    <name type="scientific">Mesocestoides corti</name>
    <name type="common">Flatworm</name>
    <dbReference type="NCBI Taxonomy" id="53468"/>
    <lineage>
        <taxon>Eukaryota</taxon>
        <taxon>Metazoa</taxon>
        <taxon>Spiralia</taxon>
        <taxon>Lophotrochozoa</taxon>
        <taxon>Platyhelminthes</taxon>
        <taxon>Cestoda</taxon>
        <taxon>Eucestoda</taxon>
        <taxon>Cyclophyllidea</taxon>
        <taxon>Mesocestoididae</taxon>
        <taxon>Mesocestoides</taxon>
    </lineage>
</organism>
<proteinExistence type="inferred from homology"/>
<dbReference type="AlphaFoldDB" id="A0A0R3U855"/>
<dbReference type="EMBL" id="UXSR01000602">
    <property type="protein sequence ID" value="VDD77036.1"/>
    <property type="molecule type" value="Genomic_DNA"/>
</dbReference>
<keyword evidence="2" id="KW-0689">Ribosomal protein</keyword>
<dbReference type="InterPro" id="IPR002136">
    <property type="entry name" value="Ribosomal_uL4"/>
</dbReference>
<evidence type="ECO:0000313" key="6">
    <source>
        <dbReference type="Proteomes" id="UP000267029"/>
    </source>
</evidence>
<evidence type="ECO:0000256" key="1">
    <source>
        <dbReference type="ARBA" id="ARBA00010528"/>
    </source>
</evidence>